<dbReference type="Ensembl" id="ENSCCRT00020006459.1">
    <property type="protein sequence ID" value="ENSCCRP00020005718.1"/>
    <property type="gene ID" value="ENSCCRG00020003153.1"/>
</dbReference>
<dbReference type="GO" id="GO:0000054">
    <property type="term" value="P:ribosomal subunit export from nucleus"/>
    <property type="evidence" value="ECO:0007669"/>
    <property type="project" value="TreeGrafter"/>
</dbReference>
<dbReference type="InterPro" id="IPR030378">
    <property type="entry name" value="G_CP_dom"/>
</dbReference>
<evidence type="ECO:0000313" key="12">
    <source>
        <dbReference type="Ensembl" id="ENSCCRP00020005718.1"/>
    </source>
</evidence>
<feature type="region of interest" description="Disordered" evidence="10">
    <location>
        <begin position="546"/>
        <end position="585"/>
    </location>
</feature>
<keyword evidence="3" id="KW-0963">Cytoplasm</keyword>
<dbReference type="InterPro" id="IPR027417">
    <property type="entry name" value="P-loop_NTPase"/>
</dbReference>
<dbReference type="InterPro" id="IPR043358">
    <property type="entry name" value="GNL1-like"/>
</dbReference>
<evidence type="ECO:0000256" key="5">
    <source>
        <dbReference type="ARBA" id="ARBA00022801"/>
    </source>
</evidence>
<dbReference type="Proteomes" id="UP000694701">
    <property type="component" value="Unplaced"/>
</dbReference>
<evidence type="ECO:0000256" key="1">
    <source>
        <dbReference type="ARBA" id="ARBA00004408"/>
    </source>
</evidence>
<evidence type="ECO:0000256" key="10">
    <source>
        <dbReference type="SAM" id="MobiDB-lite"/>
    </source>
</evidence>
<keyword evidence="6" id="KW-0342">GTP-binding</keyword>
<dbReference type="GO" id="GO:0005829">
    <property type="term" value="C:cytosol"/>
    <property type="evidence" value="ECO:0007669"/>
    <property type="project" value="TreeGrafter"/>
</dbReference>
<dbReference type="Gene3D" id="1.10.1580.10">
    <property type="match status" value="1"/>
</dbReference>
<comment type="catalytic activity">
    <reaction evidence="8">
        <text>GTP + H2O = GDP + phosphate + H(+)</text>
        <dbReference type="Rhea" id="RHEA:19669"/>
        <dbReference type="ChEBI" id="CHEBI:15377"/>
        <dbReference type="ChEBI" id="CHEBI:15378"/>
        <dbReference type="ChEBI" id="CHEBI:37565"/>
        <dbReference type="ChEBI" id="CHEBI:43474"/>
        <dbReference type="ChEBI" id="CHEBI:58189"/>
    </reaction>
</comment>
<dbReference type="AlphaFoldDB" id="A0A8C2GZA7"/>
<dbReference type="PROSITE" id="PS51721">
    <property type="entry name" value="G_CP"/>
    <property type="match status" value="1"/>
</dbReference>
<dbReference type="CDD" id="cd01857">
    <property type="entry name" value="HSR1_MMR1"/>
    <property type="match status" value="1"/>
</dbReference>
<evidence type="ECO:0000256" key="2">
    <source>
        <dbReference type="ARBA" id="ARBA00004496"/>
    </source>
</evidence>
<dbReference type="GO" id="GO:0005525">
    <property type="term" value="F:GTP binding"/>
    <property type="evidence" value="ECO:0007669"/>
    <property type="project" value="UniProtKB-KW"/>
</dbReference>
<evidence type="ECO:0000259" key="11">
    <source>
        <dbReference type="PROSITE" id="PS51721"/>
    </source>
</evidence>
<dbReference type="GO" id="GO:0015030">
    <property type="term" value="C:Cajal body"/>
    <property type="evidence" value="ECO:0007669"/>
    <property type="project" value="UniProtKB-SubCell"/>
</dbReference>
<evidence type="ECO:0000256" key="9">
    <source>
        <dbReference type="ARBA" id="ARBA00093349"/>
    </source>
</evidence>
<proteinExistence type="predicted"/>
<dbReference type="PANTHER" id="PTHR45709:SF2">
    <property type="entry name" value="LARGE SUBUNIT GTPASE 1 HOMOLOG"/>
    <property type="match status" value="1"/>
</dbReference>
<dbReference type="PRINTS" id="PR00326">
    <property type="entry name" value="GTP1OBG"/>
</dbReference>
<feature type="region of interest" description="Disordered" evidence="10">
    <location>
        <begin position="266"/>
        <end position="287"/>
    </location>
</feature>
<feature type="compositionally biased region" description="Basic residues" evidence="10">
    <location>
        <begin position="563"/>
        <end position="585"/>
    </location>
</feature>
<evidence type="ECO:0000256" key="3">
    <source>
        <dbReference type="ARBA" id="ARBA00022490"/>
    </source>
</evidence>
<dbReference type="Pfam" id="PF01926">
    <property type="entry name" value="MMR_HSR1"/>
    <property type="match status" value="1"/>
</dbReference>
<evidence type="ECO:0000313" key="13">
    <source>
        <dbReference type="Proteomes" id="UP000694701"/>
    </source>
</evidence>
<dbReference type="Gene3D" id="3.40.50.300">
    <property type="entry name" value="P-loop containing nucleotide triphosphate hydrolases"/>
    <property type="match status" value="1"/>
</dbReference>
<organism evidence="12 13">
    <name type="scientific">Cyprinus carpio</name>
    <name type="common">Common carp</name>
    <dbReference type="NCBI Taxonomy" id="7962"/>
    <lineage>
        <taxon>Eukaryota</taxon>
        <taxon>Metazoa</taxon>
        <taxon>Chordata</taxon>
        <taxon>Craniata</taxon>
        <taxon>Vertebrata</taxon>
        <taxon>Euteleostomi</taxon>
        <taxon>Actinopterygii</taxon>
        <taxon>Neopterygii</taxon>
        <taxon>Teleostei</taxon>
        <taxon>Ostariophysi</taxon>
        <taxon>Cypriniformes</taxon>
        <taxon>Cyprinidae</taxon>
        <taxon>Cyprininae</taxon>
        <taxon>Cyprinus</taxon>
    </lineage>
</organism>
<dbReference type="InterPro" id="IPR006073">
    <property type="entry name" value="GTP-bd"/>
</dbReference>
<comment type="subcellular location">
    <subcellularLocation>
        <location evidence="2">Cytoplasm</location>
    </subcellularLocation>
    <subcellularLocation>
        <location evidence="1">Nucleus</location>
        <location evidence="1">Cajal body</location>
    </subcellularLocation>
</comment>
<reference evidence="12" key="1">
    <citation type="submission" date="2025-08" db="UniProtKB">
        <authorList>
            <consortium name="Ensembl"/>
        </authorList>
    </citation>
    <scope>IDENTIFICATION</scope>
</reference>
<name>A0A8C2GZA7_CYPCA</name>
<evidence type="ECO:0000256" key="8">
    <source>
        <dbReference type="ARBA" id="ARBA00048548"/>
    </source>
</evidence>
<dbReference type="SUPFAM" id="SSF52540">
    <property type="entry name" value="P-loop containing nucleoside triphosphate hydrolases"/>
    <property type="match status" value="1"/>
</dbReference>
<dbReference type="GO" id="GO:0003924">
    <property type="term" value="F:GTPase activity"/>
    <property type="evidence" value="ECO:0007669"/>
    <property type="project" value="InterPro"/>
</dbReference>
<accession>A0A8C2GZA7</accession>
<keyword evidence="5" id="KW-0378">Hydrolase</keyword>
<dbReference type="PANTHER" id="PTHR45709">
    <property type="entry name" value="LARGE SUBUNIT GTPASE 1 HOMOLOG-RELATED"/>
    <property type="match status" value="1"/>
</dbReference>
<protein>
    <recommendedName>
        <fullName evidence="7">Large subunit GTPase 1 homolog</fullName>
    </recommendedName>
</protein>
<dbReference type="InterPro" id="IPR023179">
    <property type="entry name" value="GTP-bd_ortho_bundle_sf"/>
</dbReference>
<keyword evidence="4" id="KW-0547">Nucleotide-binding</keyword>
<feature type="domain" description="CP-type G" evidence="11">
    <location>
        <begin position="165"/>
        <end position="377"/>
    </location>
</feature>
<comment type="function">
    <text evidence="9">Functions as a GTPase. May act by mediating the release of NMD3 from the 60S ribosomal subunit after export into the cytoplasm during the 60S ribosomal subunit maturation.</text>
</comment>
<evidence type="ECO:0000256" key="6">
    <source>
        <dbReference type="ARBA" id="ARBA00023134"/>
    </source>
</evidence>
<sequence>MGKKKTRGEGSGLGRALIKERLNAGRGYRRNDTWLHTSELNDGYDWGRLNLQSVTEQSSLDDFLATAELAGTEFVAEKLNIKFVPAEARAGLLTAEESTRLKKLHEDNKQFLRIPRRPPWDESTSPEVLQQNERDSFLIWRRELARLEEEQKLILTPFERNLDFWRQLWRVIERSDVVVQIVDARNPLLFRCPDLEEYVKEVSVHKVNMLLLNKADLLTREQRRAWARYFQKEGIRAVFWSALAEAQRLEAEEKVIYGEATSKNWQTCSEESGDEDHAEEKPEPSAVSSFYNSSRLLRKNELLEMFKSVHSGPTYKDGQITVGLVGYPNVGKSSTINTILRNKKVSVSATPGHTKHFQTLFVDPGLCLCDCPGLVMPSFVSTKAEMICSGILPIDQMRDHVPSLLCSPRHVLEGTYGINIIRPREDEDPDRPPTYEELLMAYGYMRGFMTAHGQPDQSRSARYVLKDYVSGKLLYCHPPPHISPNDFQPQHARFAMRSGGAEKNASDADKPSKVKRIENTVDKHFFHQENVRALTKGVQMVMGYKPGSGPVGPGNTEQQTGKPWKKHGNRNKKEKVRRLNKHLDA</sequence>
<evidence type="ECO:0000256" key="4">
    <source>
        <dbReference type="ARBA" id="ARBA00022741"/>
    </source>
</evidence>
<evidence type="ECO:0000256" key="7">
    <source>
        <dbReference type="ARBA" id="ARBA00040145"/>
    </source>
</evidence>